<dbReference type="CDD" id="cd04301">
    <property type="entry name" value="NAT_SF"/>
    <property type="match status" value="1"/>
</dbReference>
<comment type="caution">
    <text evidence="2">The sequence shown here is derived from an EMBL/GenBank/DDBJ whole genome shotgun (WGS) entry which is preliminary data.</text>
</comment>
<keyword evidence="3" id="KW-1185">Reference proteome</keyword>
<evidence type="ECO:0000313" key="2">
    <source>
        <dbReference type="EMBL" id="KAF7371000.1"/>
    </source>
</evidence>
<gene>
    <name evidence="2" type="ORF">MSAN_00734200</name>
</gene>
<dbReference type="AlphaFoldDB" id="A0A8H6Z873"/>
<dbReference type="GO" id="GO:0016747">
    <property type="term" value="F:acyltransferase activity, transferring groups other than amino-acyl groups"/>
    <property type="evidence" value="ECO:0007669"/>
    <property type="project" value="InterPro"/>
</dbReference>
<feature type="domain" description="N-acetyltransferase" evidence="1">
    <location>
        <begin position="77"/>
        <end position="215"/>
    </location>
</feature>
<protein>
    <submittedName>
        <fullName evidence="2">N-acetyltransferase domain-containing protein</fullName>
    </submittedName>
</protein>
<accession>A0A8H6Z873</accession>
<dbReference type="PROSITE" id="PS51186">
    <property type="entry name" value="GNAT"/>
    <property type="match status" value="1"/>
</dbReference>
<dbReference type="Gene3D" id="3.40.630.30">
    <property type="match status" value="1"/>
</dbReference>
<dbReference type="OrthoDB" id="4738875at2759"/>
<evidence type="ECO:0000259" key="1">
    <source>
        <dbReference type="PROSITE" id="PS51186"/>
    </source>
</evidence>
<dbReference type="InterPro" id="IPR052523">
    <property type="entry name" value="Trichothecene_AcTrans"/>
</dbReference>
<organism evidence="2 3">
    <name type="scientific">Mycena sanguinolenta</name>
    <dbReference type="NCBI Taxonomy" id="230812"/>
    <lineage>
        <taxon>Eukaryota</taxon>
        <taxon>Fungi</taxon>
        <taxon>Dikarya</taxon>
        <taxon>Basidiomycota</taxon>
        <taxon>Agaricomycotina</taxon>
        <taxon>Agaricomycetes</taxon>
        <taxon>Agaricomycetidae</taxon>
        <taxon>Agaricales</taxon>
        <taxon>Marasmiineae</taxon>
        <taxon>Mycenaceae</taxon>
        <taxon>Mycena</taxon>
    </lineage>
</organism>
<keyword evidence="2" id="KW-0808">Transferase</keyword>
<dbReference type="InterPro" id="IPR000182">
    <property type="entry name" value="GNAT_dom"/>
</dbReference>
<dbReference type="EMBL" id="JACAZH010000004">
    <property type="protein sequence ID" value="KAF7371000.1"/>
    <property type="molecule type" value="Genomic_DNA"/>
</dbReference>
<dbReference type="InterPro" id="IPR016181">
    <property type="entry name" value="Acyl_CoA_acyltransferase"/>
</dbReference>
<dbReference type="Proteomes" id="UP000623467">
    <property type="component" value="Unassembled WGS sequence"/>
</dbReference>
<dbReference type="Pfam" id="PF00583">
    <property type="entry name" value="Acetyltransf_1"/>
    <property type="match status" value="1"/>
</dbReference>
<name>A0A8H6Z873_9AGAR</name>
<evidence type="ECO:0000313" key="3">
    <source>
        <dbReference type="Proteomes" id="UP000623467"/>
    </source>
</evidence>
<sequence>MAEIIVRKLTNPSEAEIERAATVLKWAFLNPPEPFFDSLTGGNRELDILIHRAHVRAGLIDGEVWVAGYEPTDICAVAIWFGPGTDIFATEEQQAAAGWDQFQSKLTPELRKWRSEYFLPRYHEWIASCIGEDTSMKAWHLDLLGTDPTHRRKGLSSALIRAVETKAGEESITMVLETTNDLNVAYYRKLGFIVRGAVSIVGSGGETTVTSLTKPSLGPSIGHS</sequence>
<proteinExistence type="predicted"/>
<dbReference type="PANTHER" id="PTHR42791:SF1">
    <property type="entry name" value="N-ACETYLTRANSFERASE DOMAIN-CONTAINING PROTEIN"/>
    <property type="match status" value="1"/>
</dbReference>
<dbReference type="SUPFAM" id="SSF55729">
    <property type="entry name" value="Acyl-CoA N-acyltransferases (Nat)"/>
    <property type="match status" value="1"/>
</dbReference>
<dbReference type="PANTHER" id="PTHR42791">
    <property type="entry name" value="GNAT FAMILY ACETYLTRANSFERASE"/>
    <property type="match status" value="1"/>
</dbReference>
<reference evidence="2" key="1">
    <citation type="submission" date="2020-05" db="EMBL/GenBank/DDBJ databases">
        <title>Mycena genomes resolve the evolution of fungal bioluminescence.</title>
        <authorList>
            <person name="Tsai I.J."/>
        </authorList>
    </citation>
    <scope>NUCLEOTIDE SEQUENCE</scope>
    <source>
        <strain evidence="2">160909Yilan</strain>
    </source>
</reference>